<dbReference type="InterPro" id="IPR036028">
    <property type="entry name" value="SH3-like_dom_sf"/>
</dbReference>
<evidence type="ECO:0000256" key="1">
    <source>
        <dbReference type="ARBA" id="ARBA00022443"/>
    </source>
</evidence>
<dbReference type="SMART" id="SM00326">
    <property type="entry name" value="SH3"/>
    <property type="match status" value="2"/>
</dbReference>
<evidence type="ECO:0000256" key="2">
    <source>
        <dbReference type="PROSITE-ProRule" id="PRU00192"/>
    </source>
</evidence>
<reference evidence="5 6" key="1">
    <citation type="submission" date="2018-10" db="EMBL/GenBank/DDBJ databases">
        <authorList>
            <consortium name="Pathogen Informatics"/>
        </authorList>
    </citation>
    <scope>NUCLEOTIDE SEQUENCE [LARGE SCALE GENOMIC DNA]</scope>
</reference>
<keyword evidence="6" id="KW-1185">Reference proteome</keyword>
<dbReference type="Pfam" id="PF07653">
    <property type="entry name" value="SH3_2"/>
    <property type="match status" value="1"/>
</dbReference>
<dbReference type="Pfam" id="PF14604">
    <property type="entry name" value="SH3_9"/>
    <property type="match status" value="1"/>
</dbReference>
<gene>
    <name evidence="5" type="ORF">MCOS_LOCUS1992</name>
</gene>
<accession>A0A0R3U5J0</accession>
<keyword evidence="1 2" id="KW-0728">SH3 domain</keyword>
<feature type="domain" description="SH3" evidence="4">
    <location>
        <begin position="165"/>
        <end position="263"/>
    </location>
</feature>
<proteinExistence type="predicted"/>
<evidence type="ECO:0000313" key="5">
    <source>
        <dbReference type="EMBL" id="VDD75989.1"/>
    </source>
</evidence>
<feature type="compositionally biased region" description="Polar residues" evidence="3">
    <location>
        <begin position="552"/>
        <end position="586"/>
    </location>
</feature>
<evidence type="ECO:0000256" key="3">
    <source>
        <dbReference type="SAM" id="MobiDB-lite"/>
    </source>
</evidence>
<dbReference type="PANTHER" id="PTHR14234:SF19">
    <property type="entry name" value="RIM-BINDING PROTEIN, ISOFORM F"/>
    <property type="match status" value="1"/>
</dbReference>
<dbReference type="EMBL" id="UXSR01000294">
    <property type="protein sequence ID" value="VDD75989.1"/>
    <property type="molecule type" value="Genomic_DNA"/>
</dbReference>
<dbReference type="STRING" id="53468.A0A0R3U5J0"/>
<feature type="compositionally biased region" description="Basic residues" evidence="3">
    <location>
        <begin position="294"/>
        <end position="303"/>
    </location>
</feature>
<feature type="compositionally biased region" description="Basic and acidic residues" evidence="3">
    <location>
        <begin position="517"/>
        <end position="537"/>
    </location>
</feature>
<dbReference type="SUPFAM" id="SSF50044">
    <property type="entry name" value="SH3-domain"/>
    <property type="match status" value="2"/>
</dbReference>
<dbReference type="PANTHER" id="PTHR14234">
    <property type="entry name" value="RIM BINDING PROTEIN-RELATED"/>
    <property type="match status" value="1"/>
</dbReference>
<feature type="non-terminal residue" evidence="5">
    <location>
        <position position="1"/>
    </location>
</feature>
<dbReference type="AlphaFoldDB" id="A0A0R3U5J0"/>
<dbReference type="Proteomes" id="UP000267029">
    <property type="component" value="Unassembled WGS sequence"/>
</dbReference>
<dbReference type="PROSITE" id="PS50002">
    <property type="entry name" value="SH3"/>
    <property type="match status" value="2"/>
</dbReference>
<name>A0A0R3U5J0_MESCO</name>
<dbReference type="InterPro" id="IPR001452">
    <property type="entry name" value="SH3_domain"/>
</dbReference>
<feature type="compositionally biased region" description="Acidic residues" evidence="3">
    <location>
        <begin position="540"/>
        <end position="551"/>
    </location>
</feature>
<protein>
    <recommendedName>
        <fullName evidence="4">SH3 domain-containing protein</fullName>
    </recommendedName>
</protein>
<evidence type="ECO:0000259" key="4">
    <source>
        <dbReference type="PROSITE" id="PS50002"/>
    </source>
</evidence>
<feature type="region of interest" description="Disordered" evidence="3">
    <location>
        <begin position="59"/>
        <end position="161"/>
    </location>
</feature>
<feature type="compositionally biased region" description="Basic and acidic residues" evidence="3">
    <location>
        <begin position="604"/>
        <end position="613"/>
    </location>
</feature>
<dbReference type="PRINTS" id="PR00452">
    <property type="entry name" value="SH3DOMAIN"/>
</dbReference>
<dbReference type="GO" id="GO:0007274">
    <property type="term" value="P:neuromuscular synaptic transmission"/>
    <property type="evidence" value="ECO:0007669"/>
    <property type="project" value="TreeGrafter"/>
</dbReference>
<feature type="compositionally biased region" description="Polar residues" evidence="3">
    <location>
        <begin position="349"/>
        <end position="361"/>
    </location>
</feature>
<feature type="compositionally biased region" description="Basic and acidic residues" evidence="3">
    <location>
        <begin position="123"/>
        <end position="134"/>
    </location>
</feature>
<organism evidence="5 6">
    <name type="scientific">Mesocestoides corti</name>
    <name type="common">Flatworm</name>
    <dbReference type="NCBI Taxonomy" id="53468"/>
    <lineage>
        <taxon>Eukaryota</taxon>
        <taxon>Metazoa</taxon>
        <taxon>Spiralia</taxon>
        <taxon>Lophotrochozoa</taxon>
        <taxon>Platyhelminthes</taxon>
        <taxon>Cestoda</taxon>
        <taxon>Eucestoda</taxon>
        <taxon>Cyclophyllidea</taxon>
        <taxon>Mesocestoididae</taxon>
        <taxon>Mesocestoides</taxon>
    </lineage>
</organism>
<evidence type="ECO:0000313" key="6">
    <source>
        <dbReference type="Proteomes" id="UP000267029"/>
    </source>
</evidence>
<dbReference type="FunFam" id="2.30.30.40:FF:000016">
    <property type="entry name" value="RIMS-binding protein 2 isoform X2"/>
    <property type="match status" value="1"/>
</dbReference>
<feature type="region of interest" description="Disordered" evidence="3">
    <location>
        <begin position="445"/>
        <end position="616"/>
    </location>
</feature>
<dbReference type="Gene3D" id="2.30.30.40">
    <property type="entry name" value="SH3 Domains"/>
    <property type="match status" value="3"/>
</dbReference>
<sequence length="639" mass="71248">LNRGFSDSDNLSRQYTLPYDHQLGIESALSRSSRDYYNGAIGNRHCYGRKWEETGMDEVGEEEDNRIGSVENGDAYGWSRGSQCNPRNRRIRHSDPVSRGARSPVTPGRKAANCGLGYSTGDRPPKGTDRENPRRGSRNLHQSEPCSKSDRKSGTSPLRPPITEDGCVYLVSLYDYDPATMSPNPGAVDDELPFKEGDIIKSFTMFFCKLNECLSWHCPNAYTCIPVLLPKVYGDCDEDGFYFGECKGRRGFVPSNMVCEANADEVADYLRQRCPVRGRSTTESSRPLPPGQMKKPHRSRAHHPPVPDQPSGHLDDRPRNVNVDAGGNAPRAFLKHRHLRSGKAEYTEGSKSTRQSGSTDQCIRKRRGTHRPRQCVMEALYDYDPHIYSPNVDVETELKFRAGDRILILSEMDEDGFYVGELESSGRQGLVPSNFLREIPRVSSEGKPRLVNGGDDDDNDSWRNPVYGSTESERGIQPLRESRPSTHSSSRARSKAYPNSGDLESIARPRKPPGKPQENESRQLSRSRISADNDRLDINYVDDDGEGEEDSIITSTVPPANPVEWSNTPFQIPVTTAQQSVTTDHMSSPMMVSNDPGPSLTRTPESEIPKDSFDSDGQEAVIIMDIKSNKHSKVSLFSV</sequence>
<dbReference type="GO" id="GO:0045202">
    <property type="term" value="C:synapse"/>
    <property type="evidence" value="ECO:0007669"/>
    <property type="project" value="GOC"/>
</dbReference>
<dbReference type="InterPro" id="IPR040325">
    <property type="entry name" value="RIMBP1/2/3"/>
</dbReference>
<feature type="domain" description="SH3" evidence="4">
    <location>
        <begin position="372"/>
        <end position="441"/>
    </location>
</feature>
<feature type="region of interest" description="Disordered" evidence="3">
    <location>
        <begin position="275"/>
        <end position="369"/>
    </location>
</feature>
<dbReference type="OrthoDB" id="4158657at2759"/>